<evidence type="ECO:0000313" key="17">
    <source>
        <dbReference type="EMBL" id="NCJ08726.1"/>
    </source>
</evidence>
<dbReference type="UniPathway" id="UPA00241">
    <property type="reaction ID" value="UER00352"/>
</dbReference>
<evidence type="ECO:0000313" key="18">
    <source>
        <dbReference type="Proteomes" id="UP000607397"/>
    </source>
</evidence>
<keyword evidence="10 16" id="KW-0418">Kinase</keyword>
<dbReference type="AlphaFoldDB" id="A0A8K2A2P0"/>
<comment type="caution">
    <text evidence="17">The sequence shown here is derived from an EMBL/GenBank/DDBJ whole genome shotgun (WGS) entry which is preliminary data.</text>
</comment>
<name>A0A8K2A2P0_9CYAN</name>
<evidence type="ECO:0000256" key="11">
    <source>
        <dbReference type="ARBA" id="ARBA00022840"/>
    </source>
</evidence>
<dbReference type="RefSeq" id="WP_161827196.1">
    <property type="nucleotide sequence ID" value="NZ_WVIC01000069.1"/>
</dbReference>
<evidence type="ECO:0000256" key="6">
    <source>
        <dbReference type="ARBA" id="ARBA00012102"/>
    </source>
</evidence>
<evidence type="ECO:0000256" key="2">
    <source>
        <dbReference type="ARBA" id="ARBA00001958"/>
    </source>
</evidence>
<comment type="similarity">
    <text evidence="14 16">Belongs to the type III pantothenate kinase family.</text>
</comment>
<dbReference type="CDD" id="cd24015">
    <property type="entry name" value="ASKHA_NBD_PanK-III"/>
    <property type="match status" value="1"/>
</dbReference>
<keyword evidence="9 16" id="KW-0547">Nucleotide-binding</keyword>
<keyword evidence="16" id="KW-0479">Metal-binding</keyword>
<feature type="active site" description="Proton acceptor" evidence="16">
    <location>
        <position position="113"/>
    </location>
</feature>
<comment type="cofactor">
    <cofactor evidence="2">
        <name>K(+)</name>
        <dbReference type="ChEBI" id="CHEBI:29103"/>
    </cofactor>
</comment>
<dbReference type="InterPro" id="IPR043129">
    <property type="entry name" value="ATPase_NBD"/>
</dbReference>
<evidence type="ECO:0000256" key="5">
    <source>
        <dbReference type="ARBA" id="ARBA00011738"/>
    </source>
</evidence>
<comment type="pathway">
    <text evidence="4 16">Cofactor biosynthesis; coenzyme A biosynthesis; CoA from (R)-pantothenate: step 1/5.</text>
</comment>
<dbReference type="SUPFAM" id="SSF53067">
    <property type="entry name" value="Actin-like ATPase domain"/>
    <property type="match status" value="2"/>
</dbReference>
<dbReference type="NCBIfam" id="NF009871">
    <property type="entry name" value="PRK13331.1"/>
    <property type="match status" value="1"/>
</dbReference>
<dbReference type="Pfam" id="PF03309">
    <property type="entry name" value="Pan_kinase"/>
    <property type="match status" value="1"/>
</dbReference>
<comment type="subunit">
    <text evidence="5 16">Homodimer.</text>
</comment>
<dbReference type="InterPro" id="IPR004619">
    <property type="entry name" value="Type_III_PanK"/>
</dbReference>
<evidence type="ECO:0000256" key="1">
    <source>
        <dbReference type="ARBA" id="ARBA00001206"/>
    </source>
</evidence>
<comment type="catalytic activity">
    <reaction evidence="1 16">
        <text>(R)-pantothenate + ATP = (R)-4'-phosphopantothenate + ADP + H(+)</text>
        <dbReference type="Rhea" id="RHEA:16373"/>
        <dbReference type="ChEBI" id="CHEBI:10986"/>
        <dbReference type="ChEBI" id="CHEBI:15378"/>
        <dbReference type="ChEBI" id="CHEBI:29032"/>
        <dbReference type="ChEBI" id="CHEBI:30616"/>
        <dbReference type="ChEBI" id="CHEBI:456216"/>
        <dbReference type="EC" id="2.7.1.33"/>
    </reaction>
</comment>
<sequence>MSVFHGAEVWIALSIGNTHCRWGYGVGDQITQTWITSHSPDCGPSLGSDWATWLTQSPALAAYAQHDCDPFPVLWLASVVPTQTMRWQTYPRLHPLSIEAVPIGHVYFGLGVDRALALWAAGTHQGWPVLVIDAGTALTFSGADAQAQFKGGAILPGLGLQFRSLAAATALPLAPIPPHPPHRWARDTQTALQSGIFYGTLACIIHFIETWLQQFPNSALVFTGGDAQQLVKGIQSESSEATAPWVKQMVWEPELIFKGMALIRRENLSTQTPSTHCQTQPQ</sequence>
<dbReference type="Gene3D" id="3.30.420.40">
    <property type="match status" value="1"/>
</dbReference>
<keyword evidence="18" id="KW-1185">Reference proteome</keyword>
<dbReference type="HAMAP" id="MF_01274">
    <property type="entry name" value="Pantothen_kinase_3"/>
    <property type="match status" value="1"/>
</dbReference>
<evidence type="ECO:0000256" key="15">
    <source>
        <dbReference type="ARBA" id="ARBA00040883"/>
    </source>
</evidence>
<evidence type="ECO:0000256" key="12">
    <source>
        <dbReference type="ARBA" id="ARBA00022958"/>
    </source>
</evidence>
<feature type="binding site" evidence="16">
    <location>
        <position position="107"/>
    </location>
    <ligand>
        <name>substrate</name>
    </ligand>
</feature>
<organism evidence="17 18">
    <name type="scientific">Petrachloros mirabilis ULC683</name>
    <dbReference type="NCBI Taxonomy" id="2781853"/>
    <lineage>
        <taxon>Bacteria</taxon>
        <taxon>Bacillati</taxon>
        <taxon>Cyanobacteriota</taxon>
        <taxon>Cyanophyceae</taxon>
        <taxon>Synechococcales</taxon>
        <taxon>Petrachlorosaceae</taxon>
        <taxon>Petrachloros</taxon>
        <taxon>Petrachloros mirabilis</taxon>
    </lineage>
</organism>
<accession>A0A8K2A2P0</accession>
<comment type="cofactor">
    <cofactor evidence="16">
        <name>NH4(+)</name>
        <dbReference type="ChEBI" id="CHEBI:28938"/>
    </cofactor>
    <cofactor evidence="16">
        <name>K(+)</name>
        <dbReference type="ChEBI" id="CHEBI:29103"/>
    </cofactor>
    <text evidence="16">A monovalent cation. Ammonium or potassium.</text>
</comment>
<dbReference type="PANTHER" id="PTHR34265:SF1">
    <property type="entry name" value="TYPE III PANTOTHENATE KINASE"/>
    <property type="match status" value="1"/>
</dbReference>
<feature type="binding site" evidence="16">
    <location>
        <begin position="111"/>
        <end position="114"/>
    </location>
    <ligand>
        <name>substrate</name>
    </ligand>
</feature>
<reference evidence="17" key="1">
    <citation type="submission" date="2019-12" db="EMBL/GenBank/DDBJ databases">
        <title>High-Quality draft genome sequences of three cyanobacteria isolated from the limestone walls of the Old Cathedral of Coimbra.</title>
        <authorList>
            <person name="Tiago I."/>
            <person name="Soares F."/>
            <person name="Portugal A."/>
        </authorList>
    </citation>
    <scope>NUCLEOTIDE SEQUENCE [LARGE SCALE GENOMIC DNA]</scope>
    <source>
        <strain evidence="17">C</strain>
    </source>
</reference>
<evidence type="ECO:0000256" key="10">
    <source>
        <dbReference type="ARBA" id="ARBA00022777"/>
    </source>
</evidence>
<dbReference type="GO" id="GO:0015937">
    <property type="term" value="P:coenzyme A biosynthetic process"/>
    <property type="evidence" value="ECO:0007669"/>
    <property type="project" value="UniProtKB-UniRule"/>
</dbReference>
<keyword evidence="11 16" id="KW-0067">ATP-binding</keyword>
<evidence type="ECO:0000256" key="3">
    <source>
        <dbReference type="ARBA" id="ARBA00004496"/>
    </source>
</evidence>
<dbReference type="NCBIfam" id="TIGR00671">
    <property type="entry name" value="baf"/>
    <property type="match status" value="1"/>
</dbReference>
<keyword evidence="13 16" id="KW-0173">Coenzyme A biosynthesis</keyword>
<evidence type="ECO:0000256" key="7">
    <source>
        <dbReference type="ARBA" id="ARBA00022490"/>
    </source>
</evidence>
<dbReference type="EC" id="2.7.1.33" evidence="6 16"/>
<evidence type="ECO:0000256" key="13">
    <source>
        <dbReference type="ARBA" id="ARBA00022993"/>
    </source>
</evidence>
<feature type="binding site" evidence="16">
    <location>
        <begin position="14"/>
        <end position="21"/>
    </location>
    <ligand>
        <name>ATP</name>
        <dbReference type="ChEBI" id="CHEBI:30616"/>
    </ligand>
</feature>
<evidence type="ECO:0000256" key="16">
    <source>
        <dbReference type="HAMAP-Rule" id="MF_01274"/>
    </source>
</evidence>
<keyword evidence="12 16" id="KW-0630">Potassium</keyword>
<evidence type="ECO:0000256" key="4">
    <source>
        <dbReference type="ARBA" id="ARBA00005225"/>
    </source>
</evidence>
<evidence type="ECO:0000256" key="9">
    <source>
        <dbReference type="ARBA" id="ARBA00022741"/>
    </source>
</evidence>
<dbReference type="GO" id="GO:0004594">
    <property type="term" value="F:pantothenate kinase activity"/>
    <property type="evidence" value="ECO:0007669"/>
    <property type="project" value="UniProtKB-UniRule"/>
</dbReference>
<gene>
    <name evidence="16" type="primary">coaX</name>
    <name evidence="17" type="ORF">GS597_19885</name>
</gene>
<feature type="binding site" evidence="16">
    <location>
        <position position="188"/>
    </location>
    <ligand>
        <name>substrate</name>
    </ligand>
</feature>
<proteinExistence type="inferred from homology"/>
<comment type="function">
    <text evidence="16">Catalyzes the phosphorylation of pantothenate (Pan), the first step in CoA biosynthesis.</text>
</comment>
<dbReference type="EMBL" id="WVIC01000069">
    <property type="protein sequence ID" value="NCJ08726.1"/>
    <property type="molecule type" value="Genomic_DNA"/>
</dbReference>
<comment type="subcellular location">
    <subcellularLocation>
        <location evidence="3 16">Cytoplasm</location>
    </subcellularLocation>
</comment>
<evidence type="ECO:0000256" key="14">
    <source>
        <dbReference type="ARBA" id="ARBA00038036"/>
    </source>
</evidence>
<keyword evidence="7 16" id="KW-0963">Cytoplasm</keyword>
<dbReference type="PANTHER" id="PTHR34265">
    <property type="entry name" value="TYPE III PANTOTHENATE KINASE"/>
    <property type="match status" value="1"/>
</dbReference>
<dbReference type="GO" id="GO:0046872">
    <property type="term" value="F:metal ion binding"/>
    <property type="evidence" value="ECO:0007669"/>
    <property type="project" value="UniProtKB-KW"/>
</dbReference>
<evidence type="ECO:0000256" key="8">
    <source>
        <dbReference type="ARBA" id="ARBA00022679"/>
    </source>
</evidence>
<feature type="binding site" evidence="16">
    <location>
        <position position="133"/>
    </location>
    <ligand>
        <name>K(+)</name>
        <dbReference type="ChEBI" id="CHEBI:29103"/>
    </ligand>
</feature>
<dbReference type="GO" id="GO:0005737">
    <property type="term" value="C:cytoplasm"/>
    <property type="evidence" value="ECO:0007669"/>
    <property type="project" value="UniProtKB-SubCell"/>
</dbReference>
<feature type="binding site" evidence="16">
    <location>
        <position position="136"/>
    </location>
    <ligand>
        <name>ATP</name>
        <dbReference type="ChEBI" id="CHEBI:30616"/>
    </ligand>
</feature>
<keyword evidence="8 16" id="KW-0808">Transferase</keyword>
<dbReference type="Proteomes" id="UP000607397">
    <property type="component" value="Unassembled WGS sequence"/>
</dbReference>
<dbReference type="GO" id="GO:0005524">
    <property type="term" value="F:ATP binding"/>
    <property type="evidence" value="ECO:0007669"/>
    <property type="project" value="UniProtKB-UniRule"/>
</dbReference>
<protein>
    <recommendedName>
        <fullName evidence="15 16">Type III pantothenate kinase</fullName>
        <ecNumber evidence="6 16">2.7.1.33</ecNumber>
    </recommendedName>
    <alternativeName>
        <fullName evidence="16">PanK-III</fullName>
    </alternativeName>
    <alternativeName>
        <fullName evidence="16">Pantothenic acid kinase</fullName>
    </alternativeName>
</protein>